<sequence>MPMMDLLVQIATAHKLTASSYTLQAIGERGMVKLLPKQGTFIPRKAKQVNQPFETTFRLQVHLPRNQLWVSRVSPKMNLGEILEQVCREKGLDKNKYELRHPSSLTLVTDPLDLEESLFAPLSRTSTAIRHLEQLARVKRVLIYFRGSLLVKRISLGIIFTCPLSPEASLETLDLSLALQDYHLQEVTLYAKQGRTLGSALSTQDIMALQRQEERRRQQAKQGVFGFVFKKSKEGSLSTDSLGGRSASPARSDETGRSISPLQPPTRPQRKRRPAPKPPAQAQAEVSQSTEENSGDSSKDKVVISHSRNSSDSSGYHEASVLSDNPDSAGRLPETLPRRNKVPLEIPRKLAQTSQSSKSLSNLASVPGTLSHGISSTSLSSTGLRKKRIAPPPPVTRPLSSAISTQALERIVDSEESLTSDMDPSKPPSDIGASSKANSDIEECLKASSDIGVTTIGSKLSSSIDFAKPDSLKAELESNSGKCDREPRHKSGFVNVKLSSTESGHPTPVEDAPVDSRLPRKRGKLVHSCYSIDNELPSYSFMSTNSFEHVGDGTYSVKRRTSLFDPEKLKLQAKIEECRAERRNSEFSENLDDSFFKYRSTRYNVSSSESEDNSVRSKAKLQKSQSFAYSNIVAPRAKQWAKIRSLSGSQDICNQSSFMCQNRLVKMQTLVNLDNIETNIENIPECAVLNSELNSKKVRVNNYISGDKCQARALKHSSSFQVGCKLRETRIVNTFEKPKLLGSSSFCAGNRVSESSRQPRLGNVNTTKYYDGSISCSVDEDTVQFENSMISNRRSNLSPPPLSNLQIFAISTKPLDIPVTNIDTVPSDVDKLPSLPIIQHSECRLESEKKLSILEPPPPVGEPVPLPKPRKAVAVRPEVSKRRLAPPSPLSRTLNSDSSYVDCLSNVPARPSTGSFVGGEETLKVCSNCTISEDEVFMMPEYQNGRSFNYNPVVLEGKNETELTDNNTNDKAFPTSDKADDNRKLSINESEVNVEACSDQNFTLVRTKRGSVDSTRSVSDQEKKLCAVISTMPKCDHLFSLSVKDTLAQNKECPEPKKARIPRTASKSNDFEVNTLERQKRHLTSHAEDITFALNLNVNPNLLPDQLREFDTDLAQRPQLEEQDNTESRDVGGEKSSCVAVGSSDTNLSETDVLLQKVSDTLSNSLPSSETPVPPAETKSESLDVSKETDQKSKKNVEYPKGFDVNTSSPNLTANSQQDTSDYVSAADEDLSVTDWEYQLPAPPSAFRDPGSPVFDNFEVIPPSSKSFRDAETNELISNSSEKDRRKITEKIDRQRKDTMPTKSFKQPMLESCMRKEIICELENKIGTLPQKDVVDFRRPSNLSTPKIAPVDNTLSNFTITTYSKQKNLNIFEEVEQSRENQRFVKSFATLSRNRSNSNEKDKNLKEFSVGTPQGKKNTTPGEDQLNEKELEPKIRTESLQRWQSGNEKSNIQRSKSYISVCDKPNFRGNVHEDESVKNEKNLEMDDVEIKKATSISNLNAAPTKTNEKWRDNILKRPTKEKQLQSVQVLKSILPQLKNAQQTEENVPKDSNDAVLSEKTRSETMPIVHSTESNAVPSRESQTAPSNKDVEPESKRPLPETNTKRYTYSGPPMINLGSWSERPSVNVQIKMDTDYKFGVKQASNRTIVNISDPKDEVDCFKDADSSTKIQKSKFEIIEKKEPNDLTKKLITHTTATGFKKPVLNKVNSSEPKVTNDRPVVTGVELKKSFLENKQDDSVIDTTPVNFRELTKAFGQDVCIRAKPKRASTILRSDSQLESDTNKQNGHNLDQCLTNGHQNNVPKRFTSVVGIQGQNQGNLTFKNGTNAKGSQPLPFVKGFKISNAKIDGGQCLESHVNAIKGSKEIVKEDGIKGLSKESNGIPRPPTMPVITGVTLKSARPKSMPIQIDQRDILLESIRNFGGRENLKSRNIFMADGVVTPWMGVFYTVNTT</sequence>
<feature type="region of interest" description="Disordered" evidence="1">
    <location>
        <begin position="854"/>
        <end position="897"/>
    </location>
</feature>
<keyword evidence="3" id="KW-1185">Reference proteome</keyword>
<feature type="compositionally biased region" description="Polar residues" evidence="1">
    <location>
        <begin position="1570"/>
        <end position="1586"/>
    </location>
</feature>
<dbReference type="InterPro" id="IPR039895">
    <property type="entry name" value="COBL-like"/>
</dbReference>
<evidence type="ECO:0008006" key="4">
    <source>
        <dbReference type="Google" id="ProtNLM"/>
    </source>
</evidence>
<dbReference type="SUPFAM" id="SSF54236">
    <property type="entry name" value="Ubiquitin-like"/>
    <property type="match status" value="1"/>
</dbReference>
<feature type="compositionally biased region" description="Basic and acidic residues" evidence="1">
    <location>
        <begin position="1546"/>
        <end position="1562"/>
    </location>
</feature>
<protein>
    <recommendedName>
        <fullName evidence="4">Cordon-bleu protein-like 1</fullName>
    </recommendedName>
</protein>
<feature type="compositionally biased region" description="Low complexity" evidence="1">
    <location>
        <begin position="349"/>
        <end position="383"/>
    </location>
</feature>
<feature type="region of interest" description="Disordered" evidence="1">
    <location>
        <begin position="1539"/>
        <end position="1610"/>
    </location>
</feature>
<dbReference type="InterPro" id="IPR029071">
    <property type="entry name" value="Ubiquitin-like_domsf"/>
</dbReference>
<evidence type="ECO:0000313" key="3">
    <source>
        <dbReference type="Proteomes" id="UP000053105"/>
    </source>
</evidence>
<feature type="compositionally biased region" description="Polar residues" evidence="1">
    <location>
        <begin position="285"/>
        <end position="296"/>
    </location>
</feature>
<name>A0A0M8ZZN3_9HYME</name>
<organism evidence="2 3">
    <name type="scientific">Melipona quadrifasciata</name>
    <dbReference type="NCBI Taxonomy" id="166423"/>
    <lineage>
        <taxon>Eukaryota</taxon>
        <taxon>Metazoa</taxon>
        <taxon>Ecdysozoa</taxon>
        <taxon>Arthropoda</taxon>
        <taxon>Hexapoda</taxon>
        <taxon>Insecta</taxon>
        <taxon>Pterygota</taxon>
        <taxon>Neoptera</taxon>
        <taxon>Endopterygota</taxon>
        <taxon>Hymenoptera</taxon>
        <taxon>Apocrita</taxon>
        <taxon>Aculeata</taxon>
        <taxon>Apoidea</taxon>
        <taxon>Anthophila</taxon>
        <taxon>Apidae</taxon>
        <taxon>Melipona</taxon>
    </lineage>
</organism>
<feature type="region of interest" description="Disordered" evidence="1">
    <location>
        <begin position="235"/>
        <end position="438"/>
    </location>
</feature>
<dbReference type="EMBL" id="KQ435798">
    <property type="protein sequence ID" value="KOX73356.1"/>
    <property type="molecule type" value="Genomic_DNA"/>
</dbReference>
<evidence type="ECO:0000256" key="1">
    <source>
        <dbReference type="SAM" id="MobiDB-lite"/>
    </source>
</evidence>
<feature type="compositionally biased region" description="Basic and acidic residues" evidence="1">
    <location>
        <begin position="1178"/>
        <end position="1198"/>
    </location>
</feature>
<feature type="region of interest" description="Disordered" evidence="1">
    <location>
        <begin position="1120"/>
        <end position="1146"/>
    </location>
</feature>
<gene>
    <name evidence="2" type="ORF">WN51_14402</name>
</gene>
<feature type="compositionally biased region" description="Basic and acidic residues" evidence="1">
    <location>
        <begin position="1426"/>
        <end position="1439"/>
    </location>
</feature>
<proteinExistence type="predicted"/>
<feature type="compositionally biased region" description="Polar residues" evidence="1">
    <location>
        <begin position="1411"/>
        <end position="1422"/>
    </location>
</feature>
<dbReference type="PANTHER" id="PTHR21557:SF2">
    <property type="entry name" value="CORDON-BLEU PROTEIN-LIKE 1"/>
    <property type="match status" value="1"/>
</dbReference>
<dbReference type="STRING" id="166423.A0A0M8ZZN3"/>
<feature type="compositionally biased region" description="Polar residues" evidence="1">
    <location>
        <begin position="1440"/>
        <end position="1457"/>
    </location>
</feature>
<dbReference type="OrthoDB" id="8882621at2759"/>
<dbReference type="GO" id="GO:0003785">
    <property type="term" value="F:actin monomer binding"/>
    <property type="evidence" value="ECO:0007669"/>
    <property type="project" value="InterPro"/>
</dbReference>
<feature type="compositionally biased region" description="Basic and acidic residues" evidence="1">
    <location>
        <begin position="1588"/>
        <end position="1598"/>
    </location>
</feature>
<accession>A0A0M8ZZN3</accession>
<feature type="compositionally biased region" description="Polar residues" evidence="1">
    <location>
        <begin position="398"/>
        <end position="407"/>
    </location>
</feature>
<dbReference type="Proteomes" id="UP000053105">
    <property type="component" value="Unassembled WGS sequence"/>
</dbReference>
<feature type="compositionally biased region" description="Polar residues" evidence="1">
    <location>
        <begin position="1205"/>
        <end position="1222"/>
    </location>
</feature>
<reference evidence="2 3" key="1">
    <citation type="submission" date="2015-07" db="EMBL/GenBank/DDBJ databases">
        <title>The genome of Melipona quadrifasciata.</title>
        <authorList>
            <person name="Pan H."/>
            <person name="Kapheim K."/>
        </authorList>
    </citation>
    <scope>NUCLEOTIDE SEQUENCE [LARGE SCALE GENOMIC DNA]</scope>
    <source>
        <strain evidence="2">0111107301</strain>
        <tissue evidence="2">Whole body</tissue>
    </source>
</reference>
<feature type="region of interest" description="Disordered" evidence="1">
    <location>
        <begin position="1161"/>
        <end position="1222"/>
    </location>
</feature>
<feature type="compositionally biased region" description="Polar residues" evidence="1">
    <location>
        <begin position="1161"/>
        <end position="1171"/>
    </location>
</feature>
<dbReference type="PANTHER" id="PTHR21557">
    <property type="entry name" value="CORDON-BLEU"/>
    <property type="match status" value="1"/>
</dbReference>
<feature type="compositionally biased region" description="Pro residues" evidence="1">
    <location>
        <begin position="855"/>
        <end position="867"/>
    </location>
</feature>
<dbReference type="Gene3D" id="3.10.20.90">
    <property type="entry name" value="Phosphatidylinositol 3-kinase Catalytic Subunit, Chain A, domain 1"/>
    <property type="match status" value="1"/>
</dbReference>
<feature type="region of interest" description="Disordered" evidence="1">
    <location>
        <begin position="1391"/>
        <end position="1457"/>
    </location>
</feature>
<evidence type="ECO:0000313" key="2">
    <source>
        <dbReference type="EMBL" id="KOX73356.1"/>
    </source>
</evidence>